<evidence type="ECO:0000313" key="7">
    <source>
        <dbReference type="Proteomes" id="UP001322664"/>
    </source>
</evidence>
<keyword evidence="2" id="KW-0547">Nucleotide-binding</keyword>
<keyword evidence="1" id="KW-0677">Repeat</keyword>
<dbReference type="SMART" id="SM00382">
    <property type="entry name" value="AAA"/>
    <property type="match status" value="2"/>
</dbReference>
<dbReference type="NCBIfam" id="NF000355">
    <property type="entry name" value="ribo_prot_ABC_F"/>
    <property type="match status" value="1"/>
</dbReference>
<dbReference type="InterPro" id="IPR003439">
    <property type="entry name" value="ABC_transporter-like_ATP-bd"/>
</dbReference>
<evidence type="ECO:0000256" key="3">
    <source>
        <dbReference type="ARBA" id="ARBA00022840"/>
    </source>
</evidence>
<sequence>MEQLQFELKQATVNYLDKEILNIPYLAVHQLERIGIVGDNGAGKSTLLKLLAGKISPTTGHVKSFVDALYMDQIDLQVTQDIDYALQGKLNIQGMAEHLSGGERTRRKLAELLSTYAPCYLLDEPTSHLDRDGIQFLIDELTHYYGTLIIVSHDRALLDALVDTIWEVKDGAIHVYTGNYSSYKEQKKLERQQQQVAHEAYVKEKGRLEAAATDKMKRAEQMAQAKNMSRKEAKAKPNRMFETKSKASGQKALHRAAKAMEERVQQLQAVEKPEAERVFHFAHKAITELHNKVPILANDFTLMAGDKLLLERVSFQIRQGQKIAITGANGSGKSTLLKAIADGIEGIDISPKVKIGYFQQMSYRFVQAQTLLQFMKSQSAYDEGFLRKILAAMHFTQTDLRKSVCELSGGEAMRLQLALLFVGDYNVLLLDEPTNFLDITLLEALERFILGYQGTVLIVSHDEAFLQQTATVRYHLVEQKLLLQ</sequence>
<evidence type="ECO:0000313" key="6">
    <source>
        <dbReference type="EMBL" id="WPK11693.1"/>
    </source>
</evidence>
<dbReference type="RefSeq" id="WP_319836646.1">
    <property type="nucleotide sequence ID" value="NZ_CP137624.1"/>
</dbReference>
<dbReference type="PANTHER" id="PTHR19211">
    <property type="entry name" value="ATP-BINDING TRANSPORT PROTEIN-RELATED"/>
    <property type="match status" value="1"/>
</dbReference>
<dbReference type="CDD" id="cd03221">
    <property type="entry name" value="ABCF_EF-3"/>
    <property type="match status" value="2"/>
</dbReference>
<name>A0ABZ0RXM1_9BACI</name>
<keyword evidence="3" id="KW-0067">ATP-binding</keyword>
<organism evidence="6 7">
    <name type="scientific">Lysinibacillus louembei</name>
    <dbReference type="NCBI Taxonomy" id="1470088"/>
    <lineage>
        <taxon>Bacteria</taxon>
        <taxon>Bacillati</taxon>
        <taxon>Bacillota</taxon>
        <taxon>Bacilli</taxon>
        <taxon>Bacillales</taxon>
        <taxon>Bacillaceae</taxon>
        <taxon>Lysinibacillus</taxon>
    </lineage>
</organism>
<dbReference type="PROSITE" id="PS00211">
    <property type="entry name" value="ABC_TRANSPORTER_1"/>
    <property type="match status" value="1"/>
</dbReference>
<gene>
    <name evidence="6" type="primary">abc-f</name>
    <name evidence="6" type="ORF">R6U77_17650</name>
</gene>
<evidence type="ECO:0000256" key="2">
    <source>
        <dbReference type="ARBA" id="ARBA00022741"/>
    </source>
</evidence>
<dbReference type="PROSITE" id="PS50893">
    <property type="entry name" value="ABC_TRANSPORTER_2"/>
    <property type="match status" value="2"/>
</dbReference>
<dbReference type="InterPro" id="IPR003593">
    <property type="entry name" value="AAA+_ATPase"/>
</dbReference>
<feature type="compositionally biased region" description="Basic and acidic residues" evidence="4">
    <location>
        <begin position="229"/>
        <end position="245"/>
    </location>
</feature>
<accession>A0ABZ0RXM1</accession>
<dbReference type="InterPro" id="IPR017871">
    <property type="entry name" value="ABC_transporter-like_CS"/>
</dbReference>
<dbReference type="InterPro" id="IPR027417">
    <property type="entry name" value="P-loop_NTPase"/>
</dbReference>
<dbReference type="PANTHER" id="PTHR19211:SF100">
    <property type="entry name" value="RIBOSOME PROTECTION PROTEIN VMLR"/>
    <property type="match status" value="1"/>
</dbReference>
<dbReference type="InterPro" id="IPR050611">
    <property type="entry name" value="ABCF"/>
</dbReference>
<dbReference type="Proteomes" id="UP001322664">
    <property type="component" value="Chromosome"/>
</dbReference>
<dbReference type="SUPFAM" id="SSF52540">
    <property type="entry name" value="P-loop containing nucleoside triphosphate hydrolases"/>
    <property type="match status" value="2"/>
</dbReference>
<evidence type="ECO:0000256" key="1">
    <source>
        <dbReference type="ARBA" id="ARBA00022737"/>
    </source>
</evidence>
<feature type="region of interest" description="Disordered" evidence="4">
    <location>
        <begin position="225"/>
        <end position="248"/>
    </location>
</feature>
<feature type="domain" description="ABC transporter" evidence="5">
    <location>
        <begin position="295"/>
        <end position="483"/>
    </location>
</feature>
<protein>
    <submittedName>
        <fullName evidence="6">ABC-F type ribosomal protection protein</fullName>
    </submittedName>
</protein>
<reference evidence="6 7" key="1">
    <citation type="submission" date="2023-09" db="EMBL/GenBank/DDBJ databases">
        <authorList>
            <person name="Page C.A."/>
            <person name="Perez-Diaz I.M."/>
        </authorList>
    </citation>
    <scope>NUCLEOTIDE SEQUENCE [LARGE SCALE GENOMIC DNA]</scope>
    <source>
        <strain evidence="6 7">Ll15</strain>
    </source>
</reference>
<evidence type="ECO:0000256" key="4">
    <source>
        <dbReference type="SAM" id="MobiDB-lite"/>
    </source>
</evidence>
<evidence type="ECO:0000259" key="5">
    <source>
        <dbReference type="PROSITE" id="PS50893"/>
    </source>
</evidence>
<dbReference type="Pfam" id="PF00005">
    <property type="entry name" value="ABC_tran"/>
    <property type="match status" value="2"/>
</dbReference>
<keyword evidence="7" id="KW-1185">Reference proteome</keyword>
<dbReference type="Gene3D" id="3.40.50.300">
    <property type="entry name" value="P-loop containing nucleotide triphosphate hydrolases"/>
    <property type="match status" value="3"/>
</dbReference>
<feature type="domain" description="ABC transporter" evidence="5">
    <location>
        <begin position="6"/>
        <end position="195"/>
    </location>
</feature>
<proteinExistence type="predicted"/>
<dbReference type="EMBL" id="CP137624">
    <property type="protein sequence ID" value="WPK11693.1"/>
    <property type="molecule type" value="Genomic_DNA"/>
</dbReference>